<evidence type="ECO:0000313" key="1">
    <source>
        <dbReference type="EMBL" id="KAK1606127.1"/>
    </source>
</evidence>
<protein>
    <submittedName>
        <fullName evidence="1">Uncharacterized protein</fullName>
    </submittedName>
</protein>
<evidence type="ECO:0000313" key="2">
    <source>
        <dbReference type="Proteomes" id="UP001231189"/>
    </source>
</evidence>
<accession>A0AAD8QPA2</accession>
<keyword evidence="2" id="KW-1185">Reference proteome</keyword>
<gene>
    <name evidence="1" type="ORF">QYE76_029800</name>
</gene>
<comment type="caution">
    <text evidence="1">The sequence shown here is derived from an EMBL/GenBank/DDBJ whole genome shotgun (WGS) entry which is preliminary data.</text>
</comment>
<sequence>MVTIGAPHQSGMLGDGSRCYLSPQVSHYVALNHHHLVQPPLSLAELPHPLEALPQGLQLVSEPQLDGAVSWGRTNFKHNNLSSFVRQLNSNIVGRDGRGRRRRR</sequence>
<dbReference type="Proteomes" id="UP001231189">
    <property type="component" value="Unassembled WGS sequence"/>
</dbReference>
<dbReference type="AlphaFoldDB" id="A0AAD8QPA2"/>
<name>A0AAD8QPA2_LOLMU</name>
<reference evidence="1" key="1">
    <citation type="submission" date="2023-07" db="EMBL/GenBank/DDBJ databases">
        <title>A chromosome-level genome assembly of Lolium multiflorum.</title>
        <authorList>
            <person name="Chen Y."/>
            <person name="Copetti D."/>
            <person name="Kolliker R."/>
            <person name="Studer B."/>
        </authorList>
    </citation>
    <scope>NUCLEOTIDE SEQUENCE</scope>
    <source>
        <strain evidence="1">02402/16</strain>
        <tissue evidence="1">Leaf</tissue>
    </source>
</reference>
<proteinExistence type="predicted"/>
<organism evidence="1 2">
    <name type="scientific">Lolium multiflorum</name>
    <name type="common">Italian ryegrass</name>
    <name type="synonym">Lolium perenne subsp. multiflorum</name>
    <dbReference type="NCBI Taxonomy" id="4521"/>
    <lineage>
        <taxon>Eukaryota</taxon>
        <taxon>Viridiplantae</taxon>
        <taxon>Streptophyta</taxon>
        <taxon>Embryophyta</taxon>
        <taxon>Tracheophyta</taxon>
        <taxon>Spermatophyta</taxon>
        <taxon>Magnoliopsida</taxon>
        <taxon>Liliopsida</taxon>
        <taxon>Poales</taxon>
        <taxon>Poaceae</taxon>
        <taxon>BOP clade</taxon>
        <taxon>Pooideae</taxon>
        <taxon>Poodae</taxon>
        <taxon>Poeae</taxon>
        <taxon>Poeae Chloroplast Group 2 (Poeae type)</taxon>
        <taxon>Loliodinae</taxon>
        <taxon>Loliinae</taxon>
        <taxon>Lolium</taxon>
    </lineage>
</organism>
<dbReference type="EMBL" id="JAUUTY010000007">
    <property type="protein sequence ID" value="KAK1606127.1"/>
    <property type="molecule type" value="Genomic_DNA"/>
</dbReference>